<dbReference type="SUPFAM" id="SSF52540">
    <property type="entry name" value="P-loop containing nucleoside triphosphate hydrolases"/>
    <property type="match status" value="1"/>
</dbReference>
<keyword evidence="7 12" id="KW-0472">Membrane</keyword>
<dbReference type="Pfam" id="PF06421">
    <property type="entry name" value="LepA_C"/>
    <property type="match status" value="1"/>
</dbReference>
<dbReference type="InterPro" id="IPR004161">
    <property type="entry name" value="EFTu-like_2"/>
</dbReference>
<evidence type="ECO:0000256" key="3">
    <source>
        <dbReference type="ARBA" id="ARBA00022741"/>
    </source>
</evidence>
<dbReference type="CDD" id="cd01890">
    <property type="entry name" value="LepA"/>
    <property type="match status" value="1"/>
</dbReference>
<dbReference type="OrthoDB" id="9804431at2"/>
<evidence type="ECO:0000313" key="15">
    <source>
        <dbReference type="Proteomes" id="UP000078287"/>
    </source>
</evidence>
<proteinExistence type="inferred from homology"/>
<dbReference type="InterPro" id="IPR013842">
    <property type="entry name" value="LepA_CTD"/>
</dbReference>
<dbReference type="CDD" id="cd03699">
    <property type="entry name" value="EF4_II"/>
    <property type="match status" value="1"/>
</dbReference>
<keyword evidence="5 12" id="KW-0648">Protein biosynthesis</keyword>
<comment type="similarity">
    <text evidence="1 12">Belongs to the TRAFAC class translation factor GTPase superfamily. Classic translation factor GTPase family. LepA subfamily.</text>
</comment>
<dbReference type="CDD" id="cd03709">
    <property type="entry name" value="lepA_C"/>
    <property type="match status" value="1"/>
</dbReference>
<dbReference type="GO" id="GO:0005525">
    <property type="term" value="F:GTP binding"/>
    <property type="evidence" value="ECO:0007669"/>
    <property type="project" value="UniProtKB-UniRule"/>
</dbReference>
<dbReference type="SMART" id="SM00838">
    <property type="entry name" value="EFG_C"/>
    <property type="match status" value="1"/>
</dbReference>
<evidence type="ECO:0000256" key="9">
    <source>
        <dbReference type="ARBA" id="ARBA00057626"/>
    </source>
</evidence>
<dbReference type="InterPro" id="IPR031157">
    <property type="entry name" value="G_TR_CS"/>
</dbReference>
<dbReference type="InterPro" id="IPR006297">
    <property type="entry name" value="EF-4"/>
</dbReference>
<keyword evidence="4 12" id="KW-0378">Hydrolase</keyword>
<evidence type="ECO:0000256" key="2">
    <source>
        <dbReference type="ARBA" id="ARBA00022475"/>
    </source>
</evidence>
<dbReference type="Gene3D" id="2.40.30.10">
    <property type="entry name" value="Translation factors"/>
    <property type="match status" value="1"/>
</dbReference>
<comment type="caution">
    <text evidence="14">The sequence shown here is derived from an EMBL/GenBank/DDBJ whole genome shotgun (WGS) entry which is preliminary data.</text>
</comment>
<dbReference type="EC" id="3.6.5.n1" evidence="11 12"/>
<feature type="domain" description="Tr-type G" evidence="13">
    <location>
        <begin position="5"/>
        <end position="187"/>
    </location>
</feature>
<dbReference type="InterPro" id="IPR035647">
    <property type="entry name" value="EFG_III/V"/>
</dbReference>
<gene>
    <name evidence="12" type="primary">lepA</name>
    <name evidence="14" type="ORF">A6A03_08810</name>
</gene>
<feature type="binding site" evidence="12">
    <location>
        <begin position="134"/>
        <end position="137"/>
    </location>
    <ligand>
        <name>GTP</name>
        <dbReference type="ChEBI" id="CHEBI:37565"/>
    </ligand>
</feature>
<comment type="catalytic activity">
    <reaction evidence="8 12">
        <text>GTP + H2O = GDP + phosphate + H(+)</text>
        <dbReference type="Rhea" id="RHEA:19669"/>
        <dbReference type="ChEBI" id="CHEBI:15377"/>
        <dbReference type="ChEBI" id="CHEBI:15378"/>
        <dbReference type="ChEBI" id="CHEBI:37565"/>
        <dbReference type="ChEBI" id="CHEBI:43474"/>
        <dbReference type="ChEBI" id="CHEBI:58189"/>
        <dbReference type="EC" id="3.6.5.n1"/>
    </reaction>
</comment>
<dbReference type="Gene3D" id="3.30.70.2570">
    <property type="entry name" value="Elongation factor 4, C-terminal domain"/>
    <property type="match status" value="1"/>
</dbReference>
<evidence type="ECO:0000256" key="4">
    <source>
        <dbReference type="ARBA" id="ARBA00022801"/>
    </source>
</evidence>
<evidence type="ECO:0000313" key="14">
    <source>
        <dbReference type="EMBL" id="OAN48276.1"/>
    </source>
</evidence>
<dbReference type="GO" id="GO:0003746">
    <property type="term" value="F:translation elongation factor activity"/>
    <property type="evidence" value="ECO:0007669"/>
    <property type="project" value="UniProtKB-UniRule"/>
</dbReference>
<evidence type="ECO:0000256" key="12">
    <source>
        <dbReference type="HAMAP-Rule" id="MF_00071"/>
    </source>
</evidence>
<dbReference type="Pfam" id="PF03144">
    <property type="entry name" value="GTP_EFTU_D2"/>
    <property type="match status" value="1"/>
</dbReference>
<dbReference type="InterPro" id="IPR009000">
    <property type="entry name" value="Transl_B-barrel_sf"/>
</dbReference>
<dbReference type="InterPro" id="IPR038363">
    <property type="entry name" value="LepA_C_sf"/>
</dbReference>
<dbReference type="FunFam" id="3.30.70.2570:FF:000001">
    <property type="entry name" value="Translation factor GUF1, mitochondrial"/>
    <property type="match status" value="1"/>
</dbReference>
<dbReference type="RefSeq" id="WP_066783267.1">
    <property type="nucleotide sequence ID" value="NZ_LWQS01000033.1"/>
</dbReference>
<keyword evidence="2 12" id="KW-1003">Cell membrane</keyword>
<comment type="subcellular location">
    <subcellularLocation>
        <location evidence="12">Cell membrane</location>
        <topology evidence="12">Peripheral membrane protein</topology>
        <orientation evidence="12">Cytoplasmic side</orientation>
    </subcellularLocation>
</comment>
<dbReference type="FunFam" id="3.30.70.870:FF:000004">
    <property type="entry name" value="Translation factor GUF1, mitochondrial"/>
    <property type="match status" value="1"/>
</dbReference>
<comment type="similarity">
    <text evidence="10">Belongs to the GTP-binding elongation factor family. LepA subfamily.</text>
</comment>
<accession>A0A178MHY0</accession>
<evidence type="ECO:0000256" key="8">
    <source>
        <dbReference type="ARBA" id="ARBA00050293"/>
    </source>
</evidence>
<dbReference type="GO" id="GO:0045727">
    <property type="term" value="P:positive regulation of translation"/>
    <property type="evidence" value="ECO:0007669"/>
    <property type="project" value="UniProtKB-UniRule"/>
</dbReference>
<dbReference type="GO" id="GO:0005886">
    <property type="term" value="C:plasma membrane"/>
    <property type="evidence" value="ECO:0007669"/>
    <property type="project" value="UniProtKB-SubCell"/>
</dbReference>
<evidence type="ECO:0000256" key="10">
    <source>
        <dbReference type="ARBA" id="ARBA00061052"/>
    </source>
</evidence>
<keyword evidence="3 12" id="KW-0547">Nucleotide-binding</keyword>
<dbReference type="STRING" id="1707952.A6A03_08810"/>
<dbReference type="Pfam" id="PF00009">
    <property type="entry name" value="GTP_EFTU"/>
    <property type="match status" value="1"/>
</dbReference>
<dbReference type="Pfam" id="PF00679">
    <property type="entry name" value="EFG_C"/>
    <property type="match status" value="1"/>
</dbReference>
<dbReference type="GO" id="GO:0003924">
    <property type="term" value="F:GTPase activity"/>
    <property type="evidence" value="ECO:0007669"/>
    <property type="project" value="UniProtKB-UniRule"/>
</dbReference>
<dbReference type="PANTHER" id="PTHR43512:SF4">
    <property type="entry name" value="TRANSLATION FACTOR GUF1 HOMOLOG, CHLOROPLASTIC"/>
    <property type="match status" value="1"/>
</dbReference>
<dbReference type="PRINTS" id="PR00315">
    <property type="entry name" value="ELONGATNFCT"/>
</dbReference>
<evidence type="ECO:0000256" key="6">
    <source>
        <dbReference type="ARBA" id="ARBA00023134"/>
    </source>
</evidence>
<dbReference type="GO" id="GO:0043022">
    <property type="term" value="F:ribosome binding"/>
    <property type="evidence" value="ECO:0007669"/>
    <property type="project" value="UniProtKB-UniRule"/>
</dbReference>
<dbReference type="SUPFAM" id="SSF50447">
    <property type="entry name" value="Translation proteins"/>
    <property type="match status" value="1"/>
</dbReference>
<dbReference type="PROSITE" id="PS00301">
    <property type="entry name" value="G_TR_1"/>
    <property type="match status" value="1"/>
</dbReference>
<protein>
    <recommendedName>
        <fullName evidence="11 12">Elongation factor 4</fullName>
        <shortName evidence="12">EF-4</shortName>
        <ecNumber evidence="11 12">3.6.5.n1</ecNumber>
    </recommendedName>
    <alternativeName>
        <fullName evidence="12">Ribosomal back-translocase LepA</fullName>
    </alternativeName>
</protein>
<keyword evidence="15" id="KW-1185">Reference proteome</keyword>
<dbReference type="FunFam" id="3.40.50.300:FF:000078">
    <property type="entry name" value="Elongation factor 4"/>
    <property type="match status" value="1"/>
</dbReference>
<dbReference type="EMBL" id="LWQS01000033">
    <property type="protein sequence ID" value="OAN48276.1"/>
    <property type="molecule type" value="Genomic_DNA"/>
</dbReference>
<dbReference type="HAMAP" id="MF_00071">
    <property type="entry name" value="LepA"/>
    <property type="match status" value="1"/>
</dbReference>
<dbReference type="NCBIfam" id="TIGR01393">
    <property type="entry name" value="lepA"/>
    <property type="match status" value="1"/>
</dbReference>
<dbReference type="PROSITE" id="PS51722">
    <property type="entry name" value="G_TR_2"/>
    <property type="match status" value="1"/>
</dbReference>
<dbReference type="InterPro" id="IPR027417">
    <property type="entry name" value="P-loop_NTPase"/>
</dbReference>
<sequence>MSDQLHIRNFSIIAHVDHGKTTLSDRLLELTRTITEREQREQLLDSLDLEREKGITIKLKPVRMEYRAADGQLYQLNLIDTPGHVDFSYEVNRSLAACEGALLVVDASQGIEAQTLANTYLALENDLVIIPVVNKIDLPGAHPEEVAQEIESVIGIPAEEAILASAKEGIGVPEILEAIVKRIPPPRGQRQQPARALIFDSHYDPYKGVIAYVRVVDGVFTSRDRVRFMGTGAQAETLELGIFRPAMTPLNELVAGEVGYIATGLKSVADCQVGDTITLAENPASEPLPGYRPAKPMVFAGLYPIDSNAYPELREALERLKLNDAALSFQPESSAALGFGFRCGFLGLLHMEIVRERLEREYKLDLLITAPSVEYQVLLSDGEIVTVANPSEMPDLSRIEAIEEPVVEISVIAPVRYIGTIMDLVTTRRGVFLSMDYLDPTRVLLKYRMPLAEIVIDFYDQLKSRTQGYASLDYHLAGYQEADLVKLDILVNGQPVDALSLIVHRDFAYQRGRDLVERLRQLIPRQMFEVPIQAAIGSKIIARETIRAMRKDVLAKCYGGDVTRKRKLLEKQKEGKKRMKMVGSVEIPQEAFMAILSLNESGNERER</sequence>
<dbReference type="Gene3D" id="3.30.70.870">
    <property type="entry name" value="Elongation Factor G (Translational Gtpase), domain 3"/>
    <property type="match status" value="1"/>
</dbReference>
<evidence type="ECO:0000259" key="13">
    <source>
        <dbReference type="PROSITE" id="PS51722"/>
    </source>
</evidence>
<dbReference type="PANTHER" id="PTHR43512">
    <property type="entry name" value="TRANSLATION FACTOR GUF1-RELATED"/>
    <property type="match status" value="1"/>
</dbReference>
<dbReference type="FunFam" id="2.40.30.10:FF:000015">
    <property type="entry name" value="Translation factor GUF1, mitochondrial"/>
    <property type="match status" value="1"/>
</dbReference>
<dbReference type="AlphaFoldDB" id="A0A178MHY0"/>
<feature type="binding site" evidence="12">
    <location>
        <begin position="17"/>
        <end position="22"/>
    </location>
    <ligand>
        <name>GTP</name>
        <dbReference type="ChEBI" id="CHEBI:37565"/>
    </ligand>
</feature>
<dbReference type="FunFam" id="3.30.70.240:FF:000007">
    <property type="entry name" value="Translation factor GUF1, mitochondrial"/>
    <property type="match status" value="1"/>
</dbReference>
<dbReference type="Proteomes" id="UP000078287">
    <property type="component" value="Unassembled WGS sequence"/>
</dbReference>
<dbReference type="InterPro" id="IPR035654">
    <property type="entry name" value="LepA_IV"/>
</dbReference>
<comment type="function">
    <text evidence="9 12">Required for accurate and efficient protein synthesis under certain stress conditions. May act as a fidelity factor of the translation reaction, by catalyzing a one-codon backward translocation of tRNAs on improperly translocated ribosomes. Back-translocation proceeds from a post-translocation (POST) complex to a pre-translocation (PRE) complex, thus giving elongation factor G a second chance to translocate the tRNAs correctly. Binds to ribosomes in a GTP-dependent manner.</text>
</comment>
<dbReference type="NCBIfam" id="TIGR00231">
    <property type="entry name" value="small_GTP"/>
    <property type="match status" value="1"/>
</dbReference>
<dbReference type="InterPro" id="IPR005225">
    <property type="entry name" value="Small_GTP-bd"/>
</dbReference>
<dbReference type="CDD" id="cd16260">
    <property type="entry name" value="EF4_III"/>
    <property type="match status" value="1"/>
</dbReference>
<dbReference type="Gene3D" id="3.40.50.300">
    <property type="entry name" value="P-loop containing nucleotide triphosphate hydrolases"/>
    <property type="match status" value="1"/>
</dbReference>
<keyword evidence="14" id="KW-0251">Elongation factor</keyword>
<name>A0A178MHY0_9CHLR</name>
<evidence type="ECO:0000256" key="1">
    <source>
        <dbReference type="ARBA" id="ARBA00005454"/>
    </source>
</evidence>
<organism evidence="14 15">
    <name type="scientific">Chloroflexus islandicus</name>
    <dbReference type="NCBI Taxonomy" id="1707952"/>
    <lineage>
        <taxon>Bacteria</taxon>
        <taxon>Bacillati</taxon>
        <taxon>Chloroflexota</taxon>
        <taxon>Chloroflexia</taxon>
        <taxon>Chloroflexales</taxon>
        <taxon>Chloroflexineae</taxon>
        <taxon>Chloroflexaceae</taxon>
        <taxon>Chloroflexus</taxon>
    </lineage>
</organism>
<dbReference type="Gene3D" id="3.30.70.240">
    <property type="match status" value="1"/>
</dbReference>
<keyword evidence="6 12" id="KW-0342">GTP-binding</keyword>
<dbReference type="InterPro" id="IPR000795">
    <property type="entry name" value="T_Tr_GTP-bd_dom"/>
</dbReference>
<dbReference type="SUPFAM" id="SSF54980">
    <property type="entry name" value="EF-G C-terminal domain-like"/>
    <property type="match status" value="2"/>
</dbReference>
<evidence type="ECO:0000256" key="5">
    <source>
        <dbReference type="ARBA" id="ARBA00022917"/>
    </source>
</evidence>
<evidence type="ECO:0000256" key="11">
    <source>
        <dbReference type="ARBA" id="ARBA00066744"/>
    </source>
</evidence>
<reference evidence="14 15" key="1">
    <citation type="submission" date="2016-04" db="EMBL/GenBank/DDBJ databases">
        <title>Chloroflexus islandicus sp. nov., a thermophilic filamentous anoxygenic phototrophic bacterium from geyser Strokkur (Iceland).</title>
        <authorList>
            <person name="Gaisin V.A."/>
            <person name="Kalashnikov A.M."/>
            <person name="Sukhacheva M.V."/>
            <person name="Grouzdev D.S."/>
            <person name="Ivanov T.M."/>
            <person name="Kuznetsov B."/>
            <person name="Gorlenko V.M."/>
        </authorList>
    </citation>
    <scope>NUCLEOTIDE SEQUENCE [LARGE SCALE GENOMIC DNA]</scope>
    <source>
        <strain evidence="15">isl-2</strain>
    </source>
</reference>
<evidence type="ECO:0000256" key="7">
    <source>
        <dbReference type="ARBA" id="ARBA00023136"/>
    </source>
</evidence>
<dbReference type="InterPro" id="IPR000640">
    <property type="entry name" value="EFG_V-like"/>
</dbReference>